<dbReference type="AlphaFoldDB" id="A0A444JAM0"/>
<evidence type="ECO:0000313" key="2">
    <source>
        <dbReference type="EMBL" id="RWX50067.1"/>
    </source>
</evidence>
<dbReference type="Proteomes" id="UP000288892">
    <property type="component" value="Unassembled WGS sequence"/>
</dbReference>
<evidence type="ECO:0000259" key="1">
    <source>
        <dbReference type="Pfam" id="PF00535"/>
    </source>
</evidence>
<protein>
    <submittedName>
        <fullName evidence="2">Glycosyltransferase involved in cell wall bisynthesis</fullName>
    </submittedName>
</protein>
<organism evidence="2 3">
    <name type="scientific">Candidatus Electrothrix marina</name>
    <dbReference type="NCBI Taxonomy" id="1859130"/>
    <lineage>
        <taxon>Bacteria</taxon>
        <taxon>Pseudomonadati</taxon>
        <taxon>Thermodesulfobacteriota</taxon>
        <taxon>Desulfobulbia</taxon>
        <taxon>Desulfobulbales</taxon>
        <taxon>Desulfobulbaceae</taxon>
        <taxon>Candidatus Electrothrix</taxon>
    </lineage>
</organism>
<accession>A0A444JAM0</accession>
<gene>
    <name evidence="2" type="ORF">VU01_13952</name>
</gene>
<sequence length="320" mass="37084">MDPLVSIVTPVFNGEKYLGECIKSVMDQTYSNWQYVIVNNKSEDGTLAIAQKYAGRDSRIKVISNVELLPVMENFNYSIGKISPNSIYCKIICADDWIYPEFLSQMIELAQQNPKIGIVSSYRLHGDTIVPTEGMPYRKIFFSGHEMGRMNLLNGPYTFGSPTALLYRSEVVLSKSKFFNEKRTSGDTEACYETLKKWDFGFVPQILSFNRLHEKSVTSTSEYLKTNYPDHLYMLKKFGDSFLEKDEQRCRMNGLLKEYYRFLGRNPARFNDKQFLAYHKKSFENIGLKLDLKKVIWSFLIEGAKYLFLKIPKVVLRGRP</sequence>
<dbReference type="EMBL" id="MTKS01000395">
    <property type="protein sequence ID" value="RWX50067.1"/>
    <property type="molecule type" value="Genomic_DNA"/>
</dbReference>
<keyword evidence="3" id="KW-1185">Reference proteome</keyword>
<name>A0A444JAM0_9BACT</name>
<dbReference type="PANTHER" id="PTHR22916">
    <property type="entry name" value="GLYCOSYLTRANSFERASE"/>
    <property type="match status" value="1"/>
</dbReference>
<dbReference type="InterPro" id="IPR029044">
    <property type="entry name" value="Nucleotide-diphossugar_trans"/>
</dbReference>
<dbReference type="Pfam" id="PF00535">
    <property type="entry name" value="Glycos_transf_2"/>
    <property type="match status" value="1"/>
</dbReference>
<dbReference type="PANTHER" id="PTHR22916:SF3">
    <property type="entry name" value="UDP-GLCNAC:BETAGAL BETA-1,3-N-ACETYLGLUCOSAMINYLTRANSFERASE-LIKE PROTEIN 1"/>
    <property type="match status" value="1"/>
</dbReference>
<comment type="caution">
    <text evidence="2">The sequence shown here is derived from an EMBL/GenBank/DDBJ whole genome shotgun (WGS) entry which is preliminary data.</text>
</comment>
<dbReference type="InterPro" id="IPR001173">
    <property type="entry name" value="Glyco_trans_2-like"/>
</dbReference>
<dbReference type="GO" id="GO:0016758">
    <property type="term" value="F:hexosyltransferase activity"/>
    <property type="evidence" value="ECO:0007669"/>
    <property type="project" value="UniProtKB-ARBA"/>
</dbReference>
<dbReference type="SUPFAM" id="SSF53448">
    <property type="entry name" value="Nucleotide-diphospho-sugar transferases"/>
    <property type="match status" value="1"/>
</dbReference>
<proteinExistence type="predicted"/>
<reference evidence="2 3" key="1">
    <citation type="submission" date="2017-01" db="EMBL/GenBank/DDBJ databases">
        <title>The cable genome- insights into the physiology and evolution of filamentous bacteria capable of sulfide oxidation via long distance electron transfer.</title>
        <authorList>
            <person name="Schreiber L."/>
            <person name="Bjerg J.T."/>
            <person name="Boggild A."/>
            <person name="Van De Vossenberg J."/>
            <person name="Meysman F."/>
            <person name="Nielsen L.P."/>
            <person name="Schramm A."/>
            <person name="Kjeldsen K.U."/>
        </authorList>
    </citation>
    <scope>NUCLEOTIDE SEQUENCE [LARGE SCALE GENOMIC DNA]</scope>
    <source>
        <strain evidence="2">A5</strain>
    </source>
</reference>
<evidence type="ECO:0000313" key="3">
    <source>
        <dbReference type="Proteomes" id="UP000288892"/>
    </source>
</evidence>
<feature type="domain" description="Glycosyltransferase 2-like" evidence="1">
    <location>
        <begin position="6"/>
        <end position="172"/>
    </location>
</feature>
<dbReference type="Gene3D" id="3.90.550.10">
    <property type="entry name" value="Spore Coat Polysaccharide Biosynthesis Protein SpsA, Chain A"/>
    <property type="match status" value="1"/>
</dbReference>
<keyword evidence="2" id="KW-0808">Transferase</keyword>